<dbReference type="Pfam" id="PF17148">
    <property type="entry name" value="DUF5117"/>
    <property type="match status" value="1"/>
</dbReference>
<feature type="non-terminal residue" evidence="2">
    <location>
        <position position="285"/>
    </location>
</feature>
<evidence type="ECO:0000259" key="1">
    <source>
        <dbReference type="Pfam" id="PF17148"/>
    </source>
</evidence>
<proteinExistence type="predicted"/>
<dbReference type="PANTHER" id="PTHR38478:SF1">
    <property type="entry name" value="ZINC DEPENDENT METALLOPROTEASE DOMAIN LIPOPROTEIN"/>
    <property type="match status" value="1"/>
</dbReference>
<reference evidence="2" key="1">
    <citation type="submission" date="2018-05" db="EMBL/GenBank/DDBJ databases">
        <authorList>
            <person name="Lanie J.A."/>
            <person name="Ng W.-L."/>
            <person name="Kazmierczak K.M."/>
            <person name="Andrzejewski T.M."/>
            <person name="Davidsen T.M."/>
            <person name="Wayne K.J."/>
            <person name="Tettelin H."/>
            <person name="Glass J.I."/>
            <person name="Rusch D."/>
            <person name="Podicherti R."/>
            <person name="Tsui H.-C.T."/>
            <person name="Winkler M.E."/>
        </authorList>
    </citation>
    <scope>NUCLEOTIDE SEQUENCE</scope>
</reference>
<gene>
    <name evidence="2" type="ORF">METZ01_LOCUS227358</name>
</gene>
<evidence type="ECO:0000313" key="2">
    <source>
        <dbReference type="EMBL" id="SVB74504.1"/>
    </source>
</evidence>
<name>A0A382GIF1_9ZZZZ</name>
<dbReference type="AlphaFoldDB" id="A0A382GIF1"/>
<dbReference type="EMBL" id="UINC01055522">
    <property type="protein sequence ID" value="SVB74504.1"/>
    <property type="molecule type" value="Genomic_DNA"/>
</dbReference>
<protein>
    <recommendedName>
        <fullName evidence="1">DUF5117 domain-containing protein</fullName>
    </recommendedName>
</protein>
<dbReference type="PANTHER" id="PTHR38478">
    <property type="entry name" value="PEPTIDASE M1A AND M12B"/>
    <property type="match status" value="1"/>
</dbReference>
<dbReference type="InterPro" id="IPR033413">
    <property type="entry name" value="DUF5117"/>
</dbReference>
<sequence>VMLFLWFSLFFNSFITPISAEENEQVEKKPEEEKKNFITDLTTGYSETDGFIKIYQDPKTSSLYLSVEENQLEQEFIYFAHVKNGVVAARRVRGSYLDNGVFKIKKHFETLRLIRINTSFSFDKNSELAKSSGANVSNAVVQVFPIIAENEGGNEFLIDVTDLFLSESLTPIKPLENFDNPKEKFKWGQLSKEKSRIIGIFNYPENTDIEVEYVIENPPSREYEAEDAVDPRNISIALRYSFIQMPSNEFEPRIADQRIGFFTTKVTDLTSTDITPYSDLIHKWN</sequence>
<feature type="non-terminal residue" evidence="2">
    <location>
        <position position="1"/>
    </location>
</feature>
<feature type="domain" description="DUF5117" evidence="1">
    <location>
        <begin position="115"/>
        <end position="284"/>
    </location>
</feature>
<organism evidence="2">
    <name type="scientific">marine metagenome</name>
    <dbReference type="NCBI Taxonomy" id="408172"/>
    <lineage>
        <taxon>unclassified sequences</taxon>
        <taxon>metagenomes</taxon>
        <taxon>ecological metagenomes</taxon>
    </lineage>
</organism>
<accession>A0A382GIF1</accession>